<organism evidence="2 3">
    <name type="scientific">Steinernema carpocapsae</name>
    <name type="common">Entomopathogenic nematode</name>
    <dbReference type="NCBI Taxonomy" id="34508"/>
    <lineage>
        <taxon>Eukaryota</taxon>
        <taxon>Metazoa</taxon>
        <taxon>Ecdysozoa</taxon>
        <taxon>Nematoda</taxon>
        <taxon>Chromadorea</taxon>
        <taxon>Rhabditida</taxon>
        <taxon>Tylenchina</taxon>
        <taxon>Panagrolaimomorpha</taxon>
        <taxon>Strongyloidoidea</taxon>
        <taxon>Steinernematidae</taxon>
        <taxon>Steinernema</taxon>
    </lineage>
</organism>
<feature type="region of interest" description="Disordered" evidence="1">
    <location>
        <begin position="1"/>
        <end position="23"/>
    </location>
</feature>
<evidence type="ECO:0000313" key="3">
    <source>
        <dbReference type="Proteomes" id="UP000298663"/>
    </source>
</evidence>
<gene>
    <name evidence="2" type="ORF">L596_009202</name>
</gene>
<sequence>MGFLDHPVVQDGPKKGLARQPTCRSLARQSGVITSSFARNDWSVSLTNNMKPTGKNPCAPSEWGFPVWPAVRSAEDVVWPEPELSGQPFY</sequence>
<proteinExistence type="predicted"/>
<dbReference type="EMBL" id="AZBU02000002">
    <property type="protein sequence ID" value="TKR94977.1"/>
    <property type="molecule type" value="Genomic_DNA"/>
</dbReference>
<evidence type="ECO:0000256" key="1">
    <source>
        <dbReference type="SAM" id="MobiDB-lite"/>
    </source>
</evidence>
<accession>A0A4U5PEN3</accession>
<comment type="caution">
    <text evidence="2">The sequence shown here is derived from an EMBL/GenBank/DDBJ whole genome shotgun (WGS) entry which is preliminary data.</text>
</comment>
<keyword evidence="3" id="KW-1185">Reference proteome</keyword>
<protein>
    <submittedName>
        <fullName evidence="2">Uncharacterized protein</fullName>
    </submittedName>
</protein>
<reference evidence="2 3" key="1">
    <citation type="journal article" date="2015" name="Genome Biol.">
        <title>Comparative genomics of Steinernema reveals deeply conserved gene regulatory networks.</title>
        <authorList>
            <person name="Dillman A.R."/>
            <person name="Macchietto M."/>
            <person name="Porter C.F."/>
            <person name="Rogers A."/>
            <person name="Williams B."/>
            <person name="Antoshechkin I."/>
            <person name="Lee M.M."/>
            <person name="Goodwin Z."/>
            <person name="Lu X."/>
            <person name="Lewis E.E."/>
            <person name="Goodrich-Blair H."/>
            <person name="Stock S.P."/>
            <person name="Adams B.J."/>
            <person name="Sternberg P.W."/>
            <person name="Mortazavi A."/>
        </authorList>
    </citation>
    <scope>NUCLEOTIDE SEQUENCE [LARGE SCALE GENOMIC DNA]</scope>
    <source>
        <strain evidence="2 3">ALL</strain>
    </source>
</reference>
<reference evidence="2 3" key="2">
    <citation type="journal article" date="2019" name="G3 (Bethesda)">
        <title>Hybrid Assembly of the Genome of the Entomopathogenic Nematode Steinernema carpocapsae Identifies the X-Chromosome.</title>
        <authorList>
            <person name="Serra L."/>
            <person name="Macchietto M."/>
            <person name="Macias-Munoz A."/>
            <person name="McGill C.J."/>
            <person name="Rodriguez I.M."/>
            <person name="Rodriguez B."/>
            <person name="Murad R."/>
            <person name="Mortazavi A."/>
        </authorList>
    </citation>
    <scope>NUCLEOTIDE SEQUENCE [LARGE SCALE GENOMIC DNA]</scope>
    <source>
        <strain evidence="2 3">ALL</strain>
    </source>
</reference>
<name>A0A4U5PEN3_STECR</name>
<dbReference type="Proteomes" id="UP000298663">
    <property type="component" value="Unassembled WGS sequence"/>
</dbReference>
<evidence type="ECO:0000313" key="2">
    <source>
        <dbReference type="EMBL" id="TKR94977.1"/>
    </source>
</evidence>
<dbReference type="AlphaFoldDB" id="A0A4U5PEN3"/>